<dbReference type="Gene3D" id="1.25.40.10">
    <property type="entry name" value="Tetratricopeptide repeat domain"/>
    <property type="match status" value="3"/>
</dbReference>
<dbReference type="GO" id="GO:0000160">
    <property type="term" value="P:phosphorelay signal transduction system"/>
    <property type="evidence" value="ECO:0007669"/>
    <property type="project" value="InterPro"/>
</dbReference>
<feature type="repeat" description="TPR" evidence="5">
    <location>
        <begin position="684"/>
        <end position="717"/>
    </location>
</feature>
<evidence type="ECO:0000256" key="1">
    <source>
        <dbReference type="ARBA" id="ARBA00005820"/>
    </source>
</evidence>
<dbReference type="Gene3D" id="3.40.50.300">
    <property type="entry name" value="P-loop containing nucleotide triphosphate hydrolases"/>
    <property type="match status" value="1"/>
</dbReference>
<evidence type="ECO:0000313" key="9">
    <source>
        <dbReference type="Proteomes" id="UP000256269"/>
    </source>
</evidence>
<dbReference type="Pfam" id="PF13424">
    <property type="entry name" value="TPR_12"/>
    <property type="match status" value="2"/>
</dbReference>
<keyword evidence="3 8" id="KW-0238">DNA-binding</keyword>
<dbReference type="InterPro" id="IPR005158">
    <property type="entry name" value="BTAD"/>
</dbReference>
<proteinExistence type="inferred from homology"/>
<dbReference type="InterPro" id="IPR016032">
    <property type="entry name" value="Sig_transdc_resp-reg_C-effctor"/>
</dbReference>
<feature type="domain" description="Bacterial transcriptional activator" evidence="7">
    <location>
        <begin position="102"/>
        <end position="238"/>
    </location>
</feature>
<dbReference type="SMART" id="SM00862">
    <property type="entry name" value="Trans_reg_C"/>
    <property type="match status" value="1"/>
</dbReference>
<dbReference type="PANTHER" id="PTHR35807">
    <property type="entry name" value="TRANSCRIPTIONAL REGULATOR REDD-RELATED"/>
    <property type="match status" value="1"/>
</dbReference>
<accession>A0A3E0H4I0</accession>
<evidence type="ECO:0000256" key="2">
    <source>
        <dbReference type="ARBA" id="ARBA00023015"/>
    </source>
</evidence>
<dbReference type="SMART" id="SM01043">
    <property type="entry name" value="BTAD"/>
    <property type="match status" value="1"/>
</dbReference>
<evidence type="ECO:0000256" key="5">
    <source>
        <dbReference type="PROSITE-ProRule" id="PRU00339"/>
    </source>
</evidence>
<feature type="domain" description="OmpR/PhoB-type" evidence="6">
    <location>
        <begin position="24"/>
        <end position="95"/>
    </location>
</feature>
<keyword evidence="9" id="KW-1185">Reference proteome</keyword>
<dbReference type="GO" id="GO:0006355">
    <property type="term" value="P:regulation of DNA-templated transcription"/>
    <property type="evidence" value="ECO:0007669"/>
    <property type="project" value="InterPro"/>
</dbReference>
<dbReference type="EMBL" id="QUNO01000015">
    <property type="protein sequence ID" value="REH37265.1"/>
    <property type="molecule type" value="Genomic_DNA"/>
</dbReference>
<sequence>MEGGSDGVGAEFRVLGELRAEVDGRDVDLGPRRQRCVLAVLLVEAGRPVSADELVDRVWGDQPPQRARDTLYSYLSRLRGALGTPINHANGGYRLDIDPEAVDLHRFRRLVAEARSGDHGLYRQALELWPGEALTGISTPWLDDVREQLAHERFAAWLDHVDGELRAGRHADVLADIKTEAARRPEDERLAGQLMLALYRSGRQADALRHYDVTRRRLAEELGTDPSPPLQAVYQQILATDGRASAPVPRQLPAPPPWFTGRQGELEALDFVPTDGAVPVAVIAGTAGIGKTALALHWSHRRLDRFPDGQLFVNLHGFAPGGESVPPAAALGGLLDGLGVPPGARPVDLDAQIGLYRSLVAGRRMLILLDNAVDSAQVAPLLPGSPTCAVLVTSRDRLSGLANSAGARQVPVTILSDVDAKSLLTARLGAQRIAAEPDAATEIVAYCGGSPLALGIVGARAAAYPDFGLGELAAELRDAATRLDALDDDAMASLPAALSWSYNALKPEQAELFALLGLAPGPDIGLPAVAALADLPPATASAVLRALERVSLVQQDKPGRYRMHDLVRLYAREQPADREAALKRLTDHYIRTAYAGDRLLYPSRAPIELGPETPGSRPQQLRDVAAALAWFDAEHPCLMATLHLAEERERWQLAWATDSYLHHRGRLRDALDAWTAALGDIEPILTLRRLGNACSRLGRHDEALDHLQRALAMAKLDADQAHCHRSLSFEWGVRGENHEALEHAVQSLRYYEKLDNPVLVANAHNQIGWYAAQTGDFAMALSHCEAALAMVAEHPDPQVEADTLDSMGFICHRSGDHEQALVYYRRALARWRKVGAVALEADVLEHIGDLYADLGDHARARDTWAQVLEHYRAQHRLTDAARVESRL</sequence>
<evidence type="ECO:0000313" key="8">
    <source>
        <dbReference type="EMBL" id="REH37265.1"/>
    </source>
</evidence>
<organism evidence="8 9">
    <name type="scientific">Kutzneria buriramensis</name>
    <dbReference type="NCBI Taxonomy" id="1045776"/>
    <lineage>
        <taxon>Bacteria</taxon>
        <taxon>Bacillati</taxon>
        <taxon>Actinomycetota</taxon>
        <taxon>Actinomycetes</taxon>
        <taxon>Pseudonocardiales</taxon>
        <taxon>Pseudonocardiaceae</taxon>
        <taxon>Kutzneria</taxon>
    </lineage>
</organism>
<dbReference type="AlphaFoldDB" id="A0A3E0H4I0"/>
<keyword evidence="4" id="KW-0804">Transcription</keyword>
<dbReference type="PANTHER" id="PTHR35807:SF1">
    <property type="entry name" value="TRANSCRIPTIONAL REGULATOR REDD"/>
    <property type="match status" value="1"/>
</dbReference>
<dbReference type="InterPro" id="IPR027417">
    <property type="entry name" value="P-loop_NTPase"/>
</dbReference>
<dbReference type="RefSeq" id="WP_281283188.1">
    <property type="nucleotide sequence ID" value="NZ_CP144375.1"/>
</dbReference>
<evidence type="ECO:0000259" key="6">
    <source>
        <dbReference type="SMART" id="SM00862"/>
    </source>
</evidence>
<dbReference type="GO" id="GO:0043531">
    <property type="term" value="F:ADP binding"/>
    <property type="evidence" value="ECO:0007669"/>
    <property type="project" value="InterPro"/>
</dbReference>
<name>A0A3E0H4I0_9PSEU</name>
<keyword evidence="5" id="KW-0802">TPR repeat</keyword>
<evidence type="ECO:0000256" key="4">
    <source>
        <dbReference type="ARBA" id="ARBA00023163"/>
    </source>
</evidence>
<dbReference type="InterPro" id="IPR019734">
    <property type="entry name" value="TPR_rpt"/>
</dbReference>
<dbReference type="Pfam" id="PF00486">
    <property type="entry name" value="Trans_reg_C"/>
    <property type="match status" value="1"/>
</dbReference>
<dbReference type="InterPro" id="IPR036388">
    <property type="entry name" value="WH-like_DNA-bd_sf"/>
</dbReference>
<dbReference type="Gene3D" id="1.10.10.10">
    <property type="entry name" value="Winged helix-like DNA-binding domain superfamily/Winged helix DNA-binding domain"/>
    <property type="match status" value="2"/>
</dbReference>
<dbReference type="SUPFAM" id="SSF46894">
    <property type="entry name" value="C-terminal effector domain of the bipartite response regulators"/>
    <property type="match status" value="1"/>
</dbReference>
<dbReference type="SMART" id="SM00028">
    <property type="entry name" value="TPR"/>
    <property type="match status" value="4"/>
</dbReference>
<comment type="similarity">
    <text evidence="1">Belongs to the AfsR/DnrI/RedD regulatory family.</text>
</comment>
<evidence type="ECO:0000256" key="3">
    <source>
        <dbReference type="ARBA" id="ARBA00023125"/>
    </source>
</evidence>
<dbReference type="Proteomes" id="UP000256269">
    <property type="component" value="Unassembled WGS sequence"/>
</dbReference>
<dbReference type="CDD" id="cd15831">
    <property type="entry name" value="BTAD"/>
    <property type="match status" value="1"/>
</dbReference>
<dbReference type="SUPFAM" id="SSF52540">
    <property type="entry name" value="P-loop containing nucleoside triphosphate hydrolases"/>
    <property type="match status" value="1"/>
</dbReference>
<dbReference type="InterPro" id="IPR051677">
    <property type="entry name" value="AfsR-DnrI-RedD_regulator"/>
</dbReference>
<comment type="caution">
    <text evidence="8">The sequence shown here is derived from an EMBL/GenBank/DDBJ whole genome shotgun (WGS) entry which is preliminary data.</text>
</comment>
<dbReference type="GO" id="GO:0003677">
    <property type="term" value="F:DNA binding"/>
    <property type="evidence" value="ECO:0007669"/>
    <property type="project" value="UniProtKB-KW"/>
</dbReference>
<evidence type="ECO:0000259" key="7">
    <source>
        <dbReference type="SMART" id="SM01043"/>
    </source>
</evidence>
<dbReference type="PRINTS" id="PR00364">
    <property type="entry name" value="DISEASERSIST"/>
</dbReference>
<dbReference type="InterPro" id="IPR001867">
    <property type="entry name" value="OmpR/PhoB-type_DNA-bd"/>
</dbReference>
<dbReference type="InterPro" id="IPR036390">
    <property type="entry name" value="WH_DNA-bd_sf"/>
</dbReference>
<dbReference type="InterPro" id="IPR011990">
    <property type="entry name" value="TPR-like_helical_dom_sf"/>
</dbReference>
<keyword evidence="2" id="KW-0805">Transcription regulation</keyword>
<dbReference type="SUPFAM" id="SSF48452">
    <property type="entry name" value="TPR-like"/>
    <property type="match status" value="2"/>
</dbReference>
<gene>
    <name evidence="8" type="ORF">BCF44_115269</name>
</gene>
<protein>
    <submittedName>
        <fullName evidence="8">DNA-binding SARP family transcriptional activator</fullName>
    </submittedName>
</protein>
<dbReference type="Pfam" id="PF03704">
    <property type="entry name" value="BTAD"/>
    <property type="match status" value="1"/>
</dbReference>
<dbReference type="SUPFAM" id="SSF46785">
    <property type="entry name" value="Winged helix' DNA-binding domain"/>
    <property type="match status" value="1"/>
</dbReference>
<dbReference type="PROSITE" id="PS50005">
    <property type="entry name" value="TPR"/>
    <property type="match status" value="1"/>
</dbReference>
<reference evidence="8 9" key="1">
    <citation type="submission" date="2018-08" db="EMBL/GenBank/DDBJ databases">
        <title>Genomic Encyclopedia of Archaeal and Bacterial Type Strains, Phase II (KMG-II): from individual species to whole genera.</title>
        <authorList>
            <person name="Goeker M."/>
        </authorList>
    </citation>
    <scope>NUCLEOTIDE SEQUENCE [LARGE SCALE GENOMIC DNA]</scope>
    <source>
        <strain evidence="8 9">DSM 45791</strain>
    </source>
</reference>